<feature type="transmembrane region" description="Helical" evidence="14">
    <location>
        <begin position="350"/>
        <end position="372"/>
    </location>
</feature>
<dbReference type="Pfam" id="PF00664">
    <property type="entry name" value="ABC_membrane"/>
    <property type="match status" value="2"/>
</dbReference>
<dbReference type="SUPFAM" id="SSF52540">
    <property type="entry name" value="P-loop containing nucleoside triphosphate hydrolases"/>
    <property type="match status" value="2"/>
</dbReference>
<keyword evidence="3" id="KW-0813">Transport</keyword>
<keyword evidence="6 14" id="KW-0812">Transmembrane</keyword>
<feature type="domain" description="ABC transmembrane type-1" evidence="16">
    <location>
        <begin position="306"/>
        <end position="597"/>
    </location>
</feature>
<comment type="similarity">
    <text evidence="2">Belongs to the ABC transporter superfamily. ABCC family. Conjugate transporter (TC 3.A.1.208) subfamily.</text>
</comment>
<feature type="transmembrane region" description="Helical" evidence="14">
    <location>
        <begin position="99"/>
        <end position="122"/>
    </location>
</feature>
<dbReference type="InterPro" id="IPR050173">
    <property type="entry name" value="ABC_transporter_C-like"/>
</dbReference>
<dbReference type="InterPro" id="IPR056227">
    <property type="entry name" value="TMD0_ABC"/>
</dbReference>
<dbReference type="PROSITE" id="PS50929">
    <property type="entry name" value="ABC_TM1F"/>
    <property type="match status" value="2"/>
</dbReference>
<dbReference type="FunFam" id="3.40.50.300:FF:000450">
    <property type="entry name" value="ABC transporter C family member 2"/>
    <property type="match status" value="1"/>
</dbReference>
<evidence type="ECO:0000256" key="5">
    <source>
        <dbReference type="ARBA" id="ARBA00022554"/>
    </source>
</evidence>
<dbReference type="PANTHER" id="PTHR24223:SF443">
    <property type="entry name" value="MULTIDRUG-RESISTANCE LIKE PROTEIN 1, ISOFORM I"/>
    <property type="match status" value="1"/>
</dbReference>
<dbReference type="GO" id="GO:0000329">
    <property type="term" value="C:fungal-type vacuole membrane"/>
    <property type="evidence" value="ECO:0007669"/>
    <property type="project" value="UniProtKB-ARBA"/>
</dbReference>
<evidence type="ECO:0000256" key="9">
    <source>
        <dbReference type="ARBA" id="ARBA00022840"/>
    </source>
</evidence>
<evidence type="ECO:0000256" key="7">
    <source>
        <dbReference type="ARBA" id="ARBA00022737"/>
    </source>
</evidence>
<dbReference type="SUPFAM" id="SSF90123">
    <property type="entry name" value="ABC transporter transmembrane region"/>
    <property type="match status" value="2"/>
</dbReference>
<keyword evidence="9" id="KW-0067">ATP-binding</keyword>
<dbReference type="CDD" id="cd18603">
    <property type="entry name" value="ABC_6TM_MRP1_2_3_6_D2_like"/>
    <property type="match status" value="1"/>
</dbReference>
<dbReference type="PROSITE" id="PS00211">
    <property type="entry name" value="ABC_TRANSPORTER_1"/>
    <property type="match status" value="2"/>
</dbReference>
<dbReference type="FunFam" id="3.40.50.300:FF:000565">
    <property type="entry name" value="ABC bile acid transporter"/>
    <property type="match status" value="1"/>
</dbReference>
<dbReference type="GO" id="GO:0016887">
    <property type="term" value="F:ATP hydrolysis activity"/>
    <property type="evidence" value="ECO:0007669"/>
    <property type="project" value="InterPro"/>
</dbReference>
<dbReference type="EMBL" id="CAKXYY010000009">
    <property type="protein sequence ID" value="CAH2353016.1"/>
    <property type="molecule type" value="Genomic_DNA"/>
</dbReference>
<dbReference type="Pfam" id="PF00005">
    <property type="entry name" value="ABC_tran"/>
    <property type="match status" value="2"/>
</dbReference>
<dbReference type="Gene3D" id="3.40.50.300">
    <property type="entry name" value="P-loop containing nucleotide triphosphate hydrolases"/>
    <property type="match status" value="2"/>
</dbReference>
<comment type="function">
    <text evidence="13">Cooperates for the ATP-dependent vacuolar transport of bilirubin and glutathione conjugates.</text>
</comment>
<dbReference type="GO" id="GO:0042144">
    <property type="term" value="P:vacuole fusion, non-autophagic"/>
    <property type="evidence" value="ECO:0007669"/>
    <property type="project" value="UniProtKB-ARBA"/>
</dbReference>
<feature type="transmembrane region" description="Helical" evidence="14">
    <location>
        <begin position="60"/>
        <end position="78"/>
    </location>
</feature>
<evidence type="ECO:0000256" key="1">
    <source>
        <dbReference type="ARBA" id="ARBA00004128"/>
    </source>
</evidence>
<evidence type="ECO:0000256" key="13">
    <source>
        <dbReference type="ARBA" id="ARBA00053425"/>
    </source>
</evidence>
<feature type="transmembrane region" description="Helical" evidence="14">
    <location>
        <begin position="1011"/>
        <end position="1036"/>
    </location>
</feature>
<dbReference type="InterPro" id="IPR017871">
    <property type="entry name" value="ABC_transporter-like_CS"/>
</dbReference>
<dbReference type="OrthoDB" id="6500128at2759"/>
<organism evidence="17 18">
    <name type="scientific">[Candida] railenensis</name>
    <dbReference type="NCBI Taxonomy" id="45579"/>
    <lineage>
        <taxon>Eukaryota</taxon>
        <taxon>Fungi</taxon>
        <taxon>Dikarya</taxon>
        <taxon>Ascomycota</taxon>
        <taxon>Saccharomycotina</taxon>
        <taxon>Pichiomycetes</taxon>
        <taxon>Debaryomycetaceae</taxon>
        <taxon>Kurtzmaniella</taxon>
    </lineage>
</organism>
<evidence type="ECO:0000256" key="6">
    <source>
        <dbReference type="ARBA" id="ARBA00022692"/>
    </source>
</evidence>
<feature type="transmembrane region" description="Helical" evidence="14">
    <location>
        <begin position="454"/>
        <end position="473"/>
    </location>
</feature>
<sequence>MFELDPFTNYETFFHSGYQTENIDFDSAGSFPERTCYYGCSDKDGWGPLSLKYADFTPCFLQGLVCTVVAVVTIGLAISQAVKLHKNFRKNRYSNRVTGYFLVKLGLIGLMFFIQLHLTITISRRDSVFVGHIANAIGLLFVLALSVVQHFTSPISNGVVLFYWLWEIFFNLARVYGLVLRDQFQKDGTLSYNIACVFNLVLPCMILFAELYFPVIPLRLTSKRSAVSPYDNANVFARISFSWMDNLMKKGYATYLTEDDLPPLPMEIEAGMTSSEFGKQWDSQISQHKSPTLFKAVAKAFGGEFALGGVFKMVMDLLGFVQPQLLRMLIRFVNEYSDKKNHGAQPINKGFMIALAMFVVSASQTFFAHQYYQRAFDLGMKIKTALTSRIYAKSLILSNETRLKTSTGDIVNIMAVDVQRLQDLVQNVQMIWSGPFQIAICLISLYNLLGSSAWIALVVMLFLIPVNASIARTQKKLQRVQMKNKDERSSLISEIINNIKTLKFYDWGGAYLEKLTYVRNEKELKNLKTIGIFSAISTFTANLSPFLVSCTTFGIFVLLGGKKNVLSTDIVFPALSLFNLLNLPLSVLPVAISNIIECQVSITRITDFLTSNEIQKKAVIRLPRVEEIGSSTIKLSNANFKWTSAPEAPPALTGINMDFKKGNLDCIVGRVGSGKSAILQAILGDLHKSSGKVEVHGTIAYVSQVPWIINGSVRDNILFGHRFDSKWYQKVLNACSLNADLLQLADGDQTEVGEKGISLSGGQKARLALARAVYSGADNYIFDDTLSAVDEHVGKHLMDHVFGPSGILQSKCRILATNNIRVLGLSNCIHLVEGGKIVEQNSYLSVISKTNPSSLSKLIQEFGKKKREDRLTSGEESTAASSAASIVKDADEYTSRRGSVIESRLTDHYSDDEETNSGIQDIENLIAIEAADNSAMKSTKEDLRKEHVEQGKVLWDVYFAYVKACNPKGVLVFLSATVIAMVLSVSSNVWLKHWSEINTKLGYNPRAGIYLFIYILLGLGSSIFSLIQTCILWIYCTIEGSKTLHSNMALSVIRSPMSFFETTPTGRILNRFSNDIYKVDEQMGRVFGMFFTNLAKVLFTLIVICFSTWPFIFVIIPLCLFYYHTQQYYLRTSRELRRLDSVSRSPIFSNFQESLNGVSVIRAYGQTDRFKQHNRILIDTNMKAFNPAINANRWLAVRLEFLGSLIIFGASGLSVLSLKNGGMTAGLVGLSVSYALQITKALGTIVRMTVEVETNIVSVERILEYSCLTPEAPQIIENNRPATSWPESGAIVFENYSTRYRADLDYVLKDLKLSIAPKEKIGIVGRTGAGKSSITLALFRLLEAAEGDINVDGHDISKLGLSDLRSNLSIIPQDSQIFQGSVRTNLDPTNAHEDEYLWKVLKLAHLKDHILKMNDESPEPHKSALDIILSEGGSNLSAGQRQLMCLARALLVESTVLVLDEATAAVDVETDQVLQETIRVEFQDRTTLTIAHRLNTILNSDRIIVLDKGQVAEFDTPQNLLNNPNSLFYSLCEEGGFTNK</sequence>
<evidence type="ECO:0000256" key="2">
    <source>
        <dbReference type="ARBA" id="ARBA00009726"/>
    </source>
</evidence>
<reference evidence="17" key="1">
    <citation type="submission" date="2022-03" db="EMBL/GenBank/DDBJ databases">
        <authorList>
            <person name="Legras J.-L."/>
            <person name="Devillers H."/>
            <person name="Grondin C."/>
        </authorList>
    </citation>
    <scope>NUCLEOTIDE SEQUENCE</scope>
    <source>
        <strain evidence="17">CLIB 1423</strain>
    </source>
</reference>
<keyword evidence="10" id="KW-1278">Translocase</keyword>
<dbReference type="GO" id="GO:0042592">
    <property type="term" value="P:homeostatic process"/>
    <property type="evidence" value="ECO:0007669"/>
    <property type="project" value="UniProtKB-ARBA"/>
</dbReference>
<evidence type="ECO:0000313" key="18">
    <source>
        <dbReference type="Proteomes" id="UP000837801"/>
    </source>
</evidence>
<keyword evidence="5" id="KW-0926">Vacuole</keyword>
<dbReference type="Pfam" id="PF24357">
    <property type="entry name" value="TMD0_ABC"/>
    <property type="match status" value="1"/>
</dbReference>
<accession>A0A9P0VYX9</accession>
<dbReference type="CDD" id="cd03244">
    <property type="entry name" value="ABCC_MRP_domain2"/>
    <property type="match status" value="1"/>
</dbReference>
<dbReference type="InterPro" id="IPR036640">
    <property type="entry name" value="ABC1_TM_sf"/>
</dbReference>
<keyword evidence="12 14" id="KW-0472">Membrane</keyword>
<evidence type="ECO:0000259" key="16">
    <source>
        <dbReference type="PROSITE" id="PS50929"/>
    </source>
</evidence>
<dbReference type="GO" id="GO:0140359">
    <property type="term" value="F:ABC-type transporter activity"/>
    <property type="evidence" value="ECO:0007669"/>
    <property type="project" value="InterPro"/>
</dbReference>
<dbReference type="Proteomes" id="UP000837801">
    <property type="component" value="Unassembled WGS sequence"/>
</dbReference>
<evidence type="ECO:0000256" key="8">
    <source>
        <dbReference type="ARBA" id="ARBA00022741"/>
    </source>
</evidence>
<feature type="transmembrane region" description="Helical" evidence="14">
    <location>
        <begin position="128"/>
        <end position="148"/>
    </location>
</feature>
<dbReference type="InterPro" id="IPR011527">
    <property type="entry name" value="ABC1_TM_dom"/>
</dbReference>
<protein>
    <submittedName>
        <fullName evidence="17">Metal resistance protein Ycf1p</fullName>
    </submittedName>
</protein>
<evidence type="ECO:0000256" key="4">
    <source>
        <dbReference type="ARBA" id="ARBA00022553"/>
    </source>
</evidence>
<gene>
    <name evidence="17" type="ORF">CLIB1423_09S00936</name>
</gene>
<dbReference type="PANTHER" id="PTHR24223">
    <property type="entry name" value="ATP-BINDING CASSETTE SUB-FAMILY C"/>
    <property type="match status" value="1"/>
</dbReference>
<keyword evidence="8" id="KW-0547">Nucleotide-binding</keyword>
<feature type="domain" description="ABC transporter" evidence="15">
    <location>
        <begin position="633"/>
        <end position="859"/>
    </location>
</feature>
<feature type="transmembrane region" description="Helical" evidence="14">
    <location>
        <begin position="970"/>
        <end position="991"/>
    </location>
</feature>
<feature type="transmembrane region" description="Helical" evidence="14">
    <location>
        <begin position="192"/>
        <end position="215"/>
    </location>
</feature>
<keyword evidence="7" id="KW-0677">Repeat</keyword>
<keyword evidence="11 14" id="KW-1133">Transmembrane helix</keyword>
<dbReference type="CDD" id="cd03250">
    <property type="entry name" value="ABCC_MRP_domain1"/>
    <property type="match status" value="1"/>
</dbReference>
<proteinExistence type="inferred from homology"/>
<feature type="domain" description="ABC transmembrane type-1" evidence="16">
    <location>
        <begin position="971"/>
        <end position="1254"/>
    </location>
</feature>
<evidence type="ECO:0000256" key="14">
    <source>
        <dbReference type="SAM" id="Phobius"/>
    </source>
</evidence>
<dbReference type="FunFam" id="1.20.1560.10:FF:000020">
    <property type="entry name" value="ABC metal ion transporter"/>
    <property type="match status" value="1"/>
</dbReference>
<dbReference type="GO" id="GO:0005524">
    <property type="term" value="F:ATP binding"/>
    <property type="evidence" value="ECO:0007669"/>
    <property type="project" value="UniProtKB-KW"/>
</dbReference>
<evidence type="ECO:0000313" key="17">
    <source>
        <dbReference type="EMBL" id="CAH2353016.1"/>
    </source>
</evidence>
<dbReference type="SMART" id="SM00382">
    <property type="entry name" value="AAA"/>
    <property type="match status" value="2"/>
</dbReference>
<dbReference type="InterPro" id="IPR027417">
    <property type="entry name" value="P-loop_NTPase"/>
</dbReference>
<comment type="subcellular location">
    <subcellularLocation>
        <location evidence="1">Vacuole membrane</location>
        <topology evidence="1">Multi-pass membrane protein</topology>
    </subcellularLocation>
</comment>
<dbReference type="InterPro" id="IPR003593">
    <property type="entry name" value="AAA+_ATPase"/>
</dbReference>
<dbReference type="PROSITE" id="PS50893">
    <property type="entry name" value="ABC_TRANSPORTER_2"/>
    <property type="match status" value="2"/>
</dbReference>
<evidence type="ECO:0000256" key="12">
    <source>
        <dbReference type="ARBA" id="ARBA00023136"/>
    </source>
</evidence>
<feature type="domain" description="ABC transporter" evidence="15">
    <location>
        <begin position="1291"/>
        <end position="1533"/>
    </location>
</feature>
<evidence type="ECO:0000256" key="10">
    <source>
        <dbReference type="ARBA" id="ARBA00022967"/>
    </source>
</evidence>
<feature type="transmembrane region" description="Helical" evidence="14">
    <location>
        <begin position="532"/>
        <end position="558"/>
    </location>
</feature>
<name>A0A9P0VYX9_9ASCO</name>
<comment type="caution">
    <text evidence="17">The sequence shown here is derived from an EMBL/GenBank/DDBJ whole genome shotgun (WGS) entry which is preliminary data.</text>
</comment>
<dbReference type="InterPro" id="IPR003439">
    <property type="entry name" value="ABC_transporter-like_ATP-bd"/>
</dbReference>
<keyword evidence="18" id="KW-1185">Reference proteome</keyword>
<evidence type="ECO:0000256" key="3">
    <source>
        <dbReference type="ARBA" id="ARBA00022448"/>
    </source>
</evidence>
<dbReference type="FunFam" id="1.20.1560.10:FF:000001">
    <property type="entry name" value="ATP-binding cassette subfamily C member 1"/>
    <property type="match status" value="1"/>
</dbReference>
<evidence type="ECO:0000256" key="11">
    <source>
        <dbReference type="ARBA" id="ARBA00022989"/>
    </source>
</evidence>
<evidence type="ECO:0000259" key="15">
    <source>
        <dbReference type="PROSITE" id="PS50893"/>
    </source>
</evidence>
<dbReference type="Gene3D" id="1.20.1560.10">
    <property type="entry name" value="ABC transporter type 1, transmembrane domain"/>
    <property type="match status" value="2"/>
</dbReference>
<feature type="transmembrane region" description="Helical" evidence="14">
    <location>
        <begin position="160"/>
        <end position="180"/>
    </location>
</feature>
<dbReference type="CDD" id="cd18595">
    <property type="entry name" value="ABC_6TM_MRP1_2_3_6_D1_like"/>
    <property type="match status" value="1"/>
</dbReference>
<feature type="transmembrane region" description="Helical" evidence="14">
    <location>
        <begin position="1097"/>
        <end position="1123"/>
    </location>
</feature>
<keyword evidence="4" id="KW-0597">Phosphoprotein</keyword>